<dbReference type="EMBL" id="JXDI01000001">
    <property type="protein sequence ID" value="KAF2410273.1"/>
    <property type="molecule type" value="Genomic_DNA"/>
</dbReference>
<dbReference type="GO" id="GO:0006520">
    <property type="term" value="P:amino acid metabolic process"/>
    <property type="evidence" value="ECO:0007669"/>
    <property type="project" value="InterPro"/>
</dbReference>
<comment type="cofactor">
    <cofactor evidence="1 6">
        <name>pyridoxal 5'-phosphate</name>
        <dbReference type="ChEBI" id="CHEBI:597326"/>
    </cofactor>
</comment>
<evidence type="ECO:0000256" key="2">
    <source>
        <dbReference type="ARBA" id="ARBA00007441"/>
    </source>
</evidence>
<evidence type="ECO:0000259" key="7">
    <source>
        <dbReference type="Pfam" id="PF00155"/>
    </source>
</evidence>
<name>A0A1G9XZJ5_9PSED</name>
<dbReference type="InterPro" id="IPR015422">
    <property type="entry name" value="PyrdxlP-dep_Trfase_small"/>
</dbReference>
<keyword evidence="3 6" id="KW-0032">Aminotransferase</keyword>
<evidence type="ECO:0000256" key="5">
    <source>
        <dbReference type="ARBA" id="ARBA00022898"/>
    </source>
</evidence>
<dbReference type="GO" id="GO:0030170">
    <property type="term" value="F:pyridoxal phosphate binding"/>
    <property type="evidence" value="ECO:0007669"/>
    <property type="project" value="InterPro"/>
</dbReference>
<reference evidence="9 10" key="2">
    <citation type="submission" date="2016-10" db="EMBL/GenBank/DDBJ databases">
        <authorList>
            <person name="de Groot N.N."/>
        </authorList>
    </citation>
    <scope>NUCLEOTIDE SEQUENCE [LARGE SCALE GENOMIC DNA]</scope>
    <source>
        <strain evidence="9 10">BS2772</strain>
    </source>
</reference>
<dbReference type="AlphaFoldDB" id="A0A1G9XZJ5"/>
<feature type="domain" description="Aminotransferase class I/classII large" evidence="7">
    <location>
        <begin position="29"/>
        <end position="386"/>
    </location>
</feature>
<dbReference type="SUPFAM" id="SSF53383">
    <property type="entry name" value="PLP-dependent transferases"/>
    <property type="match status" value="1"/>
</dbReference>
<accession>A0A1G9XZJ5</accession>
<dbReference type="InterPro" id="IPR004838">
    <property type="entry name" value="NHTrfase_class1_PyrdxlP-BS"/>
</dbReference>
<dbReference type="OrthoDB" id="9803354at2"/>
<dbReference type="InterPro" id="IPR015424">
    <property type="entry name" value="PyrdxlP-dep_Trfase"/>
</dbReference>
<dbReference type="GO" id="GO:0008483">
    <property type="term" value="F:transaminase activity"/>
    <property type="evidence" value="ECO:0007669"/>
    <property type="project" value="UniProtKB-KW"/>
</dbReference>
<sequence>MPTLSPDLEFARFCPILGVVQKVRDTLHPVIDLGVGVPGFLPAPHIVEAAVKAACEHTGGYGSSRGDEALLAAYLGYLHGQGFTHYREQNLVAGLGAKHLLFSVLRAIIRPGDEILVSTPCWPTYFDIADLVGAGVANVTCSAQTDFKMTAQALEDALSGKVQVVMLNSPGNPTGAVYSVEELAALAEVLRKKDVWIISDDVYQRFVYDMNSCPSLLSVAPDLSDRIIKIDSVSKLYGMPGWRVGLLAANERIAAAVTTLNSNSISNIPPIPAAAAAAAFRGDQAFSYAARDRLYSQRQTLLADLQGAPHLRFCQPAGAFYLFMDISQTLGKSLHGRLIADDEAFCALLLEEYGVALIPGSFFGAPGHARLSYSGDAEQVRSGAVRLREFLSAIS</sequence>
<keyword evidence="5" id="KW-0663">Pyridoxal phosphate</keyword>
<dbReference type="Proteomes" id="UP000182470">
    <property type="component" value="Chromosome I"/>
</dbReference>
<dbReference type="PANTHER" id="PTHR46383:SF1">
    <property type="entry name" value="ASPARTATE AMINOTRANSFERASE"/>
    <property type="match status" value="1"/>
</dbReference>
<dbReference type="InterPro" id="IPR004839">
    <property type="entry name" value="Aminotransferase_I/II_large"/>
</dbReference>
<dbReference type="PROSITE" id="PS00105">
    <property type="entry name" value="AA_TRANSFER_CLASS_1"/>
    <property type="match status" value="1"/>
</dbReference>
<keyword evidence="4 6" id="KW-0808">Transferase</keyword>
<evidence type="ECO:0000313" key="8">
    <source>
        <dbReference type="EMBL" id="KAF2410273.1"/>
    </source>
</evidence>
<dbReference type="PANTHER" id="PTHR46383">
    <property type="entry name" value="ASPARTATE AMINOTRANSFERASE"/>
    <property type="match status" value="1"/>
</dbReference>
<protein>
    <recommendedName>
        <fullName evidence="6">Aminotransferase</fullName>
        <ecNumber evidence="6">2.6.1.-</ecNumber>
    </recommendedName>
</protein>
<dbReference type="InterPro" id="IPR015421">
    <property type="entry name" value="PyrdxlP-dep_Trfase_major"/>
</dbReference>
<evidence type="ECO:0000256" key="3">
    <source>
        <dbReference type="ARBA" id="ARBA00022576"/>
    </source>
</evidence>
<proteinExistence type="inferred from homology"/>
<comment type="similarity">
    <text evidence="2 6">Belongs to the class-I pyridoxal-phosphate-dependent aminotransferase family.</text>
</comment>
<evidence type="ECO:0000313" key="10">
    <source>
        <dbReference type="Proteomes" id="UP000182470"/>
    </source>
</evidence>
<keyword evidence="11" id="KW-1185">Reference proteome</keyword>
<gene>
    <name evidence="8" type="ORF">PSAN_27000</name>
    <name evidence="9" type="ORF">SAMN04490179_2099</name>
</gene>
<dbReference type="Gene3D" id="3.40.640.10">
    <property type="entry name" value="Type I PLP-dependent aspartate aminotransferase-like (Major domain)"/>
    <property type="match status" value="1"/>
</dbReference>
<evidence type="ECO:0000313" key="11">
    <source>
        <dbReference type="Proteomes" id="UP000748067"/>
    </source>
</evidence>
<evidence type="ECO:0000313" key="9">
    <source>
        <dbReference type="EMBL" id="SDN02224.1"/>
    </source>
</evidence>
<evidence type="ECO:0000256" key="6">
    <source>
        <dbReference type="RuleBase" id="RU000481"/>
    </source>
</evidence>
<dbReference type="EMBL" id="LT629704">
    <property type="protein sequence ID" value="SDN02224.1"/>
    <property type="molecule type" value="Genomic_DNA"/>
</dbReference>
<dbReference type="RefSeq" id="WP_083357071.1">
    <property type="nucleotide sequence ID" value="NZ_JBLHDY010000002.1"/>
</dbReference>
<dbReference type="Gene3D" id="3.90.1150.10">
    <property type="entry name" value="Aspartate Aminotransferase, domain 1"/>
    <property type="match status" value="1"/>
</dbReference>
<dbReference type="InterPro" id="IPR050596">
    <property type="entry name" value="AspAT/PAT-like"/>
</dbReference>
<reference evidence="8 11" key="1">
    <citation type="submission" date="2015-01" db="EMBL/GenBank/DDBJ databases">
        <title>Genome Sequence of Pseudomonas antarctica CMS 35.</title>
        <authorList>
            <person name="Voget S."/>
            <person name="Chow J."/>
            <person name="Daniel R."/>
            <person name="Streit W."/>
        </authorList>
    </citation>
    <scope>NUCLEOTIDE SEQUENCE [LARGE SCALE GENOMIC DNA]</scope>
    <source>
        <strain evidence="8 11">CMS 35</strain>
    </source>
</reference>
<dbReference type="Pfam" id="PF00155">
    <property type="entry name" value="Aminotran_1_2"/>
    <property type="match status" value="1"/>
</dbReference>
<evidence type="ECO:0000256" key="4">
    <source>
        <dbReference type="ARBA" id="ARBA00022679"/>
    </source>
</evidence>
<evidence type="ECO:0000256" key="1">
    <source>
        <dbReference type="ARBA" id="ARBA00001933"/>
    </source>
</evidence>
<dbReference type="Proteomes" id="UP000748067">
    <property type="component" value="Unassembled WGS sequence"/>
</dbReference>
<dbReference type="EC" id="2.6.1.-" evidence="6"/>
<organism evidence="9 10">
    <name type="scientific">Pseudomonas antarctica</name>
    <dbReference type="NCBI Taxonomy" id="219572"/>
    <lineage>
        <taxon>Bacteria</taxon>
        <taxon>Pseudomonadati</taxon>
        <taxon>Pseudomonadota</taxon>
        <taxon>Gammaproteobacteria</taxon>
        <taxon>Pseudomonadales</taxon>
        <taxon>Pseudomonadaceae</taxon>
        <taxon>Pseudomonas</taxon>
    </lineage>
</organism>
<dbReference type="CDD" id="cd00609">
    <property type="entry name" value="AAT_like"/>
    <property type="match status" value="1"/>
</dbReference>